<gene>
    <name evidence="1" type="ORF">L1F29_13555</name>
</gene>
<dbReference type="SUPFAM" id="SSF55729">
    <property type="entry name" value="Acyl-CoA N-acyltransferases (Nat)"/>
    <property type="match status" value="1"/>
</dbReference>
<dbReference type="Gene3D" id="3.40.630.30">
    <property type="match status" value="1"/>
</dbReference>
<evidence type="ECO:0000313" key="2">
    <source>
        <dbReference type="Proteomes" id="UP001057877"/>
    </source>
</evidence>
<dbReference type="Proteomes" id="UP001057877">
    <property type="component" value="Chromosome"/>
</dbReference>
<name>A0ABY5SFN3_9BACL</name>
<organism evidence="1 2">
    <name type="scientific">Paenibacillus spongiae</name>
    <dbReference type="NCBI Taxonomy" id="2909671"/>
    <lineage>
        <taxon>Bacteria</taxon>
        <taxon>Bacillati</taxon>
        <taxon>Bacillota</taxon>
        <taxon>Bacilli</taxon>
        <taxon>Bacillales</taxon>
        <taxon>Paenibacillaceae</taxon>
        <taxon>Paenibacillus</taxon>
    </lineage>
</organism>
<dbReference type="Pfam" id="PF13420">
    <property type="entry name" value="Acetyltransf_4"/>
    <property type="match status" value="1"/>
</dbReference>
<dbReference type="EMBL" id="CP091430">
    <property type="protein sequence ID" value="UVI32786.1"/>
    <property type="molecule type" value="Genomic_DNA"/>
</dbReference>
<protein>
    <submittedName>
        <fullName evidence="1">GNAT family N-acetyltransferase</fullName>
    </submittedName>
</protein>
<dbReference type="InterPro" id="IPR016181">
    <property type="entry name" value="Acyl_CoA_acyltransferase"/>
</dbReference>
<evidence type="ECO:0000313" key="1">
    <source>
        <dbReference type="EMBL" id="UVI32786.1"/>
    </source>
</evidence>
<proteinExistence type="predicted"/>
<dbReference type="RefSeq" id="WP_258388836.1">
    <property type="nucleotide sequence ID" value="NZ_CP091430.1"/>
</dbReference>
<reference evidence="1" key="1">
    <citation type="submission" date="2022-01" db="EMBL/GenBank/DDBJ databases">
        <title>Paenibacillus spongiae sp. nov., isolated from marine sponge.</title>
        <authorList>
            <person name="Li Z."/>
            <person name="Zhang M."/>
        </authorList>
    </citation>
    <scope>NUCLEOTIDE SEQUENCE</scope>
    <source>
        <strain evidence="1">PHS-Z3</strain>
    </source>
</reference>
<keyword evidence="2" id="KW-1185">Reference proteome</keyword>
<accession>A0ABY5SFN3</accession>
<sequence length="67" mass="8194">MRTIRILRELDRPMLYIFHDPKRERSHGRSGKLLWGRSSIQLHERLGFKQEGRIRNMIYTNGQHYDE</sequence>